<feature type="region of interest" description="Disordered" evidence="5">
    <location>
        <begin position="344"/>
        <end position="363"/>
    </location>
</feature>
<keyword evidence="1 4" id="KW-0547">Nucleotide-binding</keyword>
<dbReference type="CDD" id="cd14014">
    <property type="entry name" value="STKc_PknB_like"/>
    <property type="match status" value="1"/>
</dbReference>
<comment type="caution">
    <text evidence="8">The sequence shown here is derived from an EMBL/GenBank/DDBJ whole genome shotgun (WGS) entry which is preliminary data.</text>
</comment>
<keyword evidence="6" id="KW-0812">Transmembrane</keyword>
<protein>
    <recommendedName>
        <fullName evidence="7">Protein kinase domain-containing protein</fullName>
    </recommendedName>
</protein>
<dbReference type="PROSITE" id="PS50294">
    <property type="entry name" value="WD_REPEATS_REGION"/>
    <property type="match status" value="4"/>
</dbReference>
<keyword evidence="6" id="KW-0472">Membrane</keyword>
<evidence type="ECO:0000313" key="8">
    <source>
        <dbReference type="EMBL" id="GII95259.1"/>
    </source>
</evidence>
<dbReference type="GO" id="GO:0005524">
    <property type="term" value="F:ATP binding"/>
    <property type="evidence" value="ECO:0007669"/>
    <property type="project" value="UniProtKB-UniRule"/>
</dbReference>
<evidence type="ECO:0000256" key="4">
    <source>
        <dbReference type="PROSITE-ProRule" id="PRU10141"/>
    </source>
</evidence>
<dbReference type="PROSITE" id="PS50082">
    <property type="entry name" value="WD_REPEATS_2"/>
    <property type="match status" value="5"/>
</dbReference>
<dbReference type="Proteomes" id="UP000606172">
    <property type="component" value="Unassembled WGS sequence"/>
</dbReference>
<proteinExistence type="predicted"/>
<dbReference type="InterPro" id="IPR015943">
    <property type="entry name" value="WD40/YVTN_repeat-like_dom_sf"/>
</dbReference>
<evidence type="ECO:0000256" key="3">
    <source>
        <dbReference type="PROSITE-ProRule" id="PRU00221"/>
    </source>
</evidence>
<dbReference type="InterPro" id="IPR001680">
    <property type="entry name" value="WD40_rpt"/>
</dbReference>
<dbReference type="InterPro" id="IPR017441">
    <property type="entry name" value="Protein_kinase_ATP_BS"/>
</dbReference>
<dbReference type="PROSITE" id="PS50011">
    <property type="entry name" value="PROTEIN_KINASE_DOM"/>
    <property type="match status" value="1"/>
</dbReference>
<feature type="repeat" description="WD" evidence="3">
    <location>
        <begin position="603"/>
        <end position="635"/>
    </location>
</feature>
<organism evidence="8 9">
    <name type="scientific">Sinosporangium siamense</name>
    <dbReference type="NCBI Taxonomy" id="1367973"/>
    <lineage>
        <taxon>Bacteria</taxon>
        <taxon>Bacillati</taxon>
        <taxon>Actinomycetota</taxon>
        <taxon>Actinomycetes</taxon>
        <taxon>Streptosporangiales</taxon>
        <taxon>Streptosporangiaceae</taxon>
        <taxon>Sinosporangium</taxon>
    </lineage>
</organism>
<dbReference type="InterPro" id="IPR036322">
    <property type="entry name" value="WD40_repeat_dom_sf"/>
</dbReference>
<name>A0A919RNI5_9ACTN</name>
<dbReference type="EMBL" id="BOOW01000034">
    <property type="protein sequence ID" value="GII95259.1"/>
    <property type="molecule type" value="Genomic_DNA"/>
</dbReference>
<evidence type="ECO:0000256" key="5">
    <source>
        <dbReference type="SAM" id="MobiDB-lite"/>
    </source>
</evidence>
<accession>A0A919RNI5</accession>
<dbReference type="Gene3D" id="2.130.10.10">
    <property type="entry name" value="YVTN repeat-like/Quinoprotein amine dehydrogenase"/>
    <property type="match status" value="2"/>
</dbReference>
<sequence length="724" mass="74559">MTDARELVNGRYQLIEPIGVGGMGKVWRAYDQVLERDVAVKEILFPRGLQDTERETLTRRAMREARSAARLNHPGIVTVYDVALHDGAPAIIMELVPGRSLAQTISGGVRLPPERVAAIGVGLLEAVAEAHAAGIVHRDLKPANVLVSGNRVVITDFGIASMAGDATLTASGMLIGTPSFMAPEQARGREVSPAWDLWALGATLYAAAEGRAPYTGTDLVSVLSALLSDEPEPPVHAGPLTPVLTGLLQKNPAERLGTEQALEALRAVVAGNPPADAGTPVTAAGRDTVVPTPGLLSTATPPPEASAARAIRVTVDTAVSGPDVSGPAASVTVVPPTIAHPAATKGADRLAADTAADKKPPSPRRRELLIWGVGGLAALGIGAATTFLLTGGAGGRDSGVSGANSAASRGGAWGLAQALEQGFLVNAVDFSHGSTPLGQGPLFAVVGDGASLKLWNPADGRNVADLTDAVEPAESMVALAFGPDGTIATGAGNTTLLWNLSARAVAYGLLGYDRAVKALAFSPDGRYLAAGSEDYVSFWDLTKAGDAQKTGRNLTFVNGASVPGTVTSVAFSPDGKTLATAGFDEPVRLWEIKGGAPVESTASQAYGDGANVVAFSPDGRFLVSAGADNYVHVWDSANPRKPVESALLEGHNGQIFTVAFSPDGNLLASAGDEGFVRLWDFPNSKPLTDLTGHEGRVTSVAFSKDGAVLASGGHDGYVRLWRRK</sequence>
<dbReference type="Gene3D" id="3.30.200.20">
    <property type="entry name" value="Phosphorylase Kinase, domain 1"/>
    <property type="match status" value="1"/>
</dbReference>
<dbReference type="SMART" id="SM00220">
    <property type="entry name" value="S_TKc"/>
    <property type="match status" value="1"/>
</dbReference>
<dbReference type="AlphaFoldDB" id="A0A919RNI5"/>
<keyword evidence="2 4" id="KW-0067">ATP-binding</keyword>
<dbReference type="RefSeq" id="WP_204030337.1">
    <property type="nucleotide sequence ID" value="NZ_BOOW01000034.1"/>
</dbReference>
<dbReference type="SUPFAM" id="SSF56112">
    <property type="entry name" value="Protein kinase-like (PK-like)"/>
    <property type="match status" value="1"/>
</dbReference>
<dbReference type="InterPro" id="IPR008271">
    <property type="entry name" value="Ser/Thr_kinase_AS"/>
</dbReference>
<dbReference type="InterPro" id="IPR011009">
    <property type="entry name" value="Kinase-like_dom_sf"/>
</dbReference>
<dbReference type="SMART" id="SM00320">
    <property type="entry name" value="WD40"/>
    <property type="match status" value="7"/>
</dbReference>
<evidence type="ECO:0000256" key="2">
    <source>
        <dbReference type="ARBA" id="ARBA00022840"/>
    </source>
</evidence>
<dbReference type="PROSITE" id="PS00107">
    <property type="entry name" value="PROTEIN_KINASE_ATP"/>
    <property type="match status" value="1"/>
</dbReference>
<feature type="repeat" description="WD" evidence="3">
    <location>
        <begin position="566"/>
        <end position="600"/>
    </location>
</feature>
<feature type="repeat" description="WD" evidence="3">
    <location>
        <begin position="509"/>
        <end position="549"/>
    </location>
</feature>
<evidence type="ECO:0000313" key="9">
    <source>
        <dbReference type="Proteomes" id="UP000606172"/>
    </source>
</evidence>
<dbReference type="InterPro" id="IPR000719">
    <property type="entry name" value="Prot_kinase_dom"/>
</dbReference>
<dbReference type="CDD" id="cd00200">
    <property type="entry name" value="WD40"/>
    <property type="match status" value="1"/>
</dbReference>
<evidence type="ECO:0000259" key="7">
    <source>
        <dbReference type="PROSITE" id="PS50011"/>
    </source>
</evidence>
<keyword evidence="3" id="KW-0853">WD repeat</keyword>
<keyword evidence="9" id="KW-1185">Reference proteome</keyword>
<feature type="transmembrane region" description="Helical" evidence="6">
    <location>
        <begin position="368"/>
        <end position="389"/>
    </location>
</feature>
<dbReference type="Gene3D" id="1.10.510.10">
    <property type="entry name" value="Transferase(Phosphotransferase) domain 1"/>
    <property type="match status" value="1"/>
</dbReference>
<dbReference type="GO" id="GO:0004672">
    <property type="term" value="F:protein kinase activity"/>
    <property type="evidence" value="ECO:0007669"/>
    <property type="project" value="InterPro"/>
</dbReference>
<evidence type="ECO:0000256" key="1">
    <source>
        <dbReference type="ARBA" id="ARBA00022741"/>
    </source>
</evidence>
<feature type="repeat" description="WD" evidence="3">
    <location>
        <begin position="690"/>
        <end position="724"/>
    </location>
</feature>
<feature type="binding site" evidence="4">
    <location>
        <position position="41"/>
    </location>
    <ligand>
        <name>ATP</name>
        <dbReference type="ChEBI" id="CHEBI:30616"/>
    </ligand>
</feature>
<dbReference type="PANTHER" id="PTHR19879">
    <property type="entry name" value="TRANSCRIPTION INITIATION FACTOR TFIID"/>
    <property type="match status" value="1"/>
</dbReference>
<keyword evidence="6" id="KW-1133">Transmembrane helix</keyword>
<gene>
    <name evidence="8" type="ORF">Ssi02_54900</name>
</gene>
<feature type="domain" description="Protein kinase" evidence="7">
    <location>
        <begin position="12"/>
        <end position="269"/>
    </location>
</feature>
<dbReference type="PANTHER" id="PTHR19879:SF9">
    <property type="entry name" value="TRANSCRIPTION INITIATION FACTOR TFIID SUBUNIT 5"/>
    <property type="match status" value="1"/>
</dbReference>
<dbReference type="PROSITE" id="PS00108">
    <property type="entry name" value="PROTEIN_KINASE_ST"/>
    <property type="match status" value="1"/>
</dbReference>
<reference evidence="8" key="1">
    <citation type="submission" date="2021-01" db="EMBL/GenBank/DDBJ databases">
        <title>Whole genome shotgun sequence of Sinosporangium siamense NBRC 109515.</title>
        <authorList>
            <person name="Komaki H."/>
            <person name="Tamura T."/>
        </authorList>
    </citation>
    <scope>NUCLEOTIDE SEQUENCE</scope>
    <source>
        <strain evidence="8">NBRC 109515</strain>
    </source>
</reference>
<dbReference type="Pfam" id="PF00069">
    <property type="entry name" value="Pkinase"/>
    <property type="match status" value="1"/>
</dbReference>
<evidence type="ECO:0000256" key="6">
    <source>
        <dbReference type="SAM" id="Phobius"/>
    </source>
</evidence>
<dbReference type="Pfam" id="PF00400">
    <property type="entry name" value="WD40"/>
    <property type="match status" value="5"/>
</dbReference>
<dbReference type="SUPFAM" id="SSF50978">
    <property type="entry name" value="WD40 repeat-like"/>
    <property type="match status" value="1"/>
</dbReference>
<feature type="compositionally biased region" description="Basic and acidic residues" evidence="5">
    <location>
        <begin position="346"/>
        <end position="363"/>
    </location>
</feature>
<feature type="repeat" description="WD" evidence="3">
    <location>
        <begin position="648"/>
        <end position="689"/>
    </location>
</feature>